<protein>
    <recommendedName>
        <fullName evidence="8 9">Phosphoglucosamine mutase</fullName>
        <ecNumber evidence="7 9">5.4.2.10</ecNumber>
    </recommendedName>
</protein>
<dbReference type="EC" id="5.4.2.10" evidence="7 9"/>
<evidence type="ECO:0000256" key="11">
    <source>
        <dbReference type="RuleBase" id="RU004327"/>
    </source>
</evidence>
<evidence type="ECO:0000256" key="9">
    <source>
        <dbReference type="HAMAP-Rule" id="MF_01554"/>
    </source>
</evidence>
<reference evidence="18" key="1">
    <citation type="submission" date="2016-11" db="EMBL/GenBank/DDBJ databases">
        <authorList>
            <person name="Jaros S."/>
            <person name="Januszkiewicz K."/>
            <person name="Wedrychowicz H."/>
        </authorList>
    </citation>
    <scope>NUCLEOTIDE SEQUENCE [LARGE SCALE GENOMIC DNA]</scope>
    <source>
        <strain evidence="18">DSM 4029</strain>
    </source>
</reference>
<dbReference type="InterPro" id="IPR005846">
    <property type="entry name" value="A-D-PHexomutase_a/b/a-III"/>
</dbReference>
<keyword evidence="4 9" id="KW-0460">Magnesium</keyword>
<dbReference type="GO" id="GO:0005829">
    <property type="term" value="C:cytosol"/>
    <property type="evidence" value="ECO:0007669"/>
    <property type="project" value="TreeGrafter"/>
</dbReference>
<dbReference type="RefSeq" id="WP_021661281.1">
    <property type="nucleotide sequence ID" value="NZ_FQVY01000004.1"/>
</dbReference>
<dbReference type="Pfam" id="PF02878">
    <property type="entry name" value="PGM_PMM_I"/>
    <property type="match status" value="1"/>
</dbReference>
<comment type="PTM">
    <text evidence="9">Activated by phosphorylation.</text>
</comment>
<comment type="similarity">
    <text evidence="1 9 10">Belongs to the phosphohexose mutase family.</text>
</comment>
<dbReference type="Proteomes" id="UP000184089">
    <property type="component" value="Unassembled WGS sequence"/>
</dbReference>
<dbReference type="GO" id="GO:0009252">
    <property type="term" value="P:peptidoglycan biosynthetic process"/>
    <property type="evidence" value="ECO:0007669"/>
    <property type="project" value="TreeGrafter"/>
</dbReference>
<dbReference type="FunFam" id="3.40.120.10:FF:000002">
    <property type="entry name" value="Phosphoglucosamine mutase"/>
    <property type="match status" value="1"/>
</dbReference>
<feature type="active site" description="Phosphoserine intermediate" evidence="9">
    <location>
        <position position="102"/>
    </location>
</feature>
<dbReference type="CDD" id="cd05802">
    <property type="entry name" value="GlmM"/>
    <property type="match status" value="1"/>
</dbReference>
<dbReference type="GO" id="GO:0008966">
    <property type="term" value="F:phosphoglucosamine mutase activity"/>
    <property type="evidence" value="ECO:0007669"/>
    <property type="project" value="UniProtKB-UniRule"/>
</dbReference>
<dbReference type="GO" id="GO:0004615">
    <property type="term" value="F:phosphomannomutase activity"/>
    <property type="evidence" value="ECO:0007669"/>
    <property type="project" value="TreeGrafter"/>
</dbReference>
<proteinExistence type="inferred from homology"/>
<dbReference type="PRINTS" id="PR00509">
    <property type="entry name" value="PGMPMM"/>
</dbReference>
<dbReference type="InterPro" id="IPR005841">
    <property type="entry name" value="Alpha-D-phosphohexomutase_SF"/>
</dbReference>
<feature type="modified residue" description="Phosphoserine" evidence="9">
    <location>
        <position position="102"/>
    </location>
</feature>
<dbReference type="FunFam" id="3.40.120.10:FF:000001">
    <property type="entry name" value="Phosphoglucosamine mutase"/>
    <property type="match status" value="1"/>
</dbReference>
<dbReference type="Pfam" id="PF02880">
    <property type="entry name" value="PGM_PMM_III"/>
    <property type="match status" value="1"/>
</dbReference>
<dbReference type="InterPro" id="IPR016066">
    <property type="entry name" value="A-D-PHexomutase_CS"/>
</dbReference>
<evidence type="ECO:0000256" key="6">
    <source>
        <dbReference type="ARBA" id="ARBA00050364"/>
    </source>
</evidence>
<dbReference type="InterPro" id="IPR016055">
    <property type="entry name" value="A-D-PHexomutase_a/b/a-I/II/III"/>
</dbReference>
<dbReference type="GO" id="GO:0005975">
    <property type="term" value="P:carbohydrate metabolic process"/>
    <property type="evidence" value="ECO:0007669"/>
    <property type="project" value="InterPro"/>
</dbReference>
<evidence type="ECO:0000256" key="1">
    <source>
        <dbReference type="ARBA" id="ARBA00010231"/>
    </source>
</evidence>
<dbReference type="AlphaFoldDB" id="A0AAQ1MF96"/>
<dbReference type="EMBL" id="WWVX01000005">
    <property type="protein sequence ID" value="MZL69838.1"/>
    <property type="molecule type" value="Genomic_DNA"/>
</dbReference>
<dbReference type="Pfam" id="PF00408">
    <property type="entry name" value="PGM_PMM_IV"/>
    <property type="match status" value="1"/>
</dbReference>
<dbReference type="InterPro" id="IPR005844">
    <property type="entry name" value="A-D-PHexomutase_a/b/a-I"/>
</dbReference>
<dbReference type="FunFam" id="3.30.310.50:FF:000001">
    <property type="entry name" value="Phosphoglucosamine mutase"/>
    <property type="match status" value="1"/>
</dbReference>
<reference evidence="16 19" key="3">
    <citation type="journal article" date="2019" name="Nat. Med.">
        <title>A library of human gut bacterial isolates paired with longitudinal multiomics data enables mechanistic microbiome research.</title>
        <authorList>
            <person name="Poyet M."/>
            <person name="Groussin M."/>
            <person name="Gibbons S.M."/>
            <person name="Avila-Pacheco J."/>
            <person name="Jiang X."/>
            <person name="Kearney S.M."/>
            <person name="Perrotta A.R."/>
            <person name="Berdy B."/>
            <person name="Zhao S."/>
            <person name="Lieberman T.D."/>
            <person name="Swanson P.K."/>
            <person name="Smith M."/>
            <person name="Roesemann S."/>
            <person name="Alexander J.E."/>
            <person name="Rich S.A."/>
            <person name="Livny J."/>
            <person name="Vlamakis H."/>
            <person name="Clish C."/>
            <person name="Bullock K."/>
            <person name="Deik A."/>
            <person name="Scott J."/>
            <person name="Pierce K.A."/>
            <person name="Xavier R.J."/>
            <person name="Alm E.J."/>
        </authorList>
    </citation>
    <scope>NUCLEOTIDE SEQUENCE [LARGE SCALE GENOMIC DNA]</scope>
    <source>
        <strain evidence="16 19">BIOML-A2</strain>
    </source>
</reference>
<organism evidence="17 18">
    <name type="scientific">Bittarella massiliensis</name>
    <name type="common">ex Durand et al. 2017</name>
    <dbReference type="NCBI Taxonomy" id="1720313"/>
    <lineage>
        <taxon>Bacteria</taxon>
        <taxon>Bacillati</taxon>
        <taxon>Bacillota</taxon>
        <taxon>Clostridia</taxon>
        <taxon>Eubacteriales</taxon>
        <taxon>Oscillospiraceae</taxon>
        <taxon>Bittarella (ex Durand et al. 2017)</taxon>
    </lineage>
</organism>
<evidence type="ECO:0000256" key="10">
    <source>
        <dbReference type="RuleBase" id="RU004326"/>
    </source>
</evidence>
<keyword evidence="2 9" id="KW-0597">Phosphoprotein</keyword>
<feature type="domain" description="Alpha-D-phosphohexomutase alpha/beta/alpha" evidence="14">
    <location>
        <begin position="158"/>
        <end position="255"/>
    </location>
</feature>
<feature type="binding site" evidence="9">
    <location>
        <position position="242"/>
    </location>
    <ligand>
        <name>Mg(2+)</name>
        <dbReference type="ChEBI" id="CHEBI:18420"/>
    </ligand>
</feature>
<comment type="function">
    <text evidence="9 11">Catalyzes the conversion of glucosamine-6-phosphate to glucosamine-1-phosphate.</text>
</comment>
<dbReference type="PANTHER" id="PTHR42946:SF1">
    <property type="entry name" value="PHOSPHOGLUCOMUTASE (ALPHA-D-GLUCOSE-1,6-BISPHOSPHATE-DEPENDENT)"/>
    <property type="match status" value="1"/>
</dbReference>
<dbReference type="InterPro" id="IPR050060">
    <property type="entry name" value="Phosphoglucosamine_mutase"/>
</dbReference>
<dbReference type="EMBL" id="FQVY01000004">
    <property type="protein sequence ID" value="SHG48099.1"/>
    <property type="molecule type" value="Genomic_DNA"/>
</dbReference>
<dbReference type="InterPro" id="IPR036900">
    <property type="entry name" value="A-D-PHexomutase_C_sf"/>
</dbReference>
<feature type="binding site" description="via phosphate group" evidence="9">
    <location>
        <position position="102"/>
    </location>
    <ligand>
        <name>Mg(2+)</name>
        <dbReference type="ChEBI" id="CHEBI:18420"/>
    </ligand>
</feature>
<evidence type="ECO:0000256" key="8">
    <source>
        <dbReference type="ARBA" id="ARBA00068193"/>
    </source>
</evidence>
<feature type="binding site" evidence="9">
    <location>
        <position position="244"/>
    </location>
    <ligand>
        <name>Mg(2+)</name>
        <dbReference type="ChEBI" id="CHEBI:18420"/>
    </ligand>
</feature>
<comment type="catalytic activity">
    <reaction evidence="6 9 11">
        <text>alpha-D-glucosamine 1-phosphate = D-glucosamine 6-phosphate</text>
        <dbReference type="Rhea" id="RHEA:23424"/>
        <dbReference type="ChEBI" id="CHEBI:58516"/>
        <dbReference type="ChEBI" id="CHEBI:58725"/>
        <dbReference type="EC" id="5.4.2.10"/>
    </reaction>
</comment>
<dbReference type="SUPFAM" id="SSF53738">
    <property type="entry name" value="Phosphoglucomutase, first 3 domains"/>
    <property type="match status" value="3"/>
</dbReference>
<comment type="caution">
    <text evidence="17">The sequence shown here is derived from an EMBL/GenBank/DDBJ whole genome shotgun (WGS) entry which is preliminary data.</text>
</comment>
<evidence type="ECO:0000259" key="15">
    <source>
        <dbReference type="Pfam" id="PF02880"/>
    </source>
</evidence>
<feature type="domain" description="Alpha-D-phosphohexomutase alpha/beta/alpha" evidence="13">
    <location>
        <begin position="3"/>
        <end position="136"/>
    </location>
</feature>
<feature type="binding site" evidence="9">
    <location>
        <position position="246"/>
    </location>
    <ligand>
        <name>Mg(2+)</name>
        <dbReference type="ChEBI" id="CHEBI:18420"/>
    </ligand>
</feature>
<dbReference type="NCBIfam" id="TIGR01455">
    <property type="entry name" value="glmM"/>
    <property type="match status" value="1"/>
</dbReference>
<keyword evidence="19" id="KW-1185">Reference proteome</keyword>
<evidence type="ECO:0000313" key="19">
    <source>
        <dbReference type="Proteomes" id="UP000474718"/>
    </source>
</evidence>
<evidence type="ECO:0000313" key="18">
    <source>
        <dbReference type="Proteomes" id="UP000184089"/>
    </source>
</evidence>
<evidence type="ECO:0000256" key="4">
    <source>
        <dbReference type="ARBA" id="ARBA00022842"/>
    </source>
</evidence>
<dbReference type="InterPro" id="IPR005843">
    <property type="entry name" value="A-D-PHexomutase_C"/>
</dbReference>
<evidence type="ECO:0000256" key="3">
    <source>
        <dbReference type="ARBA" id="ARBA00022723"/>
    </source>
</evidence>
<dbReference type="Proteomes" id="UP000474718">
    <property type="component" value="Unassembled WGS sequence"/>
</dbReference>
<dbReference type="InterPro" id="IPR006352">
    <property type="entry name" value="GlmM_bact"/>
</dbReference>
<evidence type="ECO:0000259" key="14">
    <source>
        <dbReference type="Pfam" id="PF02879"/>
    </source>
</evidence>
<name>A0AAQ1MF96_9FIRM</name>
<dbReference type="PROSITE" id="PS00710">
    <property type="entry name" value="PGM_PMM"/>
    <property type="match status" value="1"/>
</dbReference>
<dbReference type="Gene3D" id="3.40.120.10">
    <property type="entry name" value="Alpha-D-Glucose-1,6-Bisphosphate, subunit A, domain 3"/>
    <property type="match status" value="3"/>
</dbReference>
<evidence type="ECO:0000259" key="13">
    <source>
        <dbReference type="Pfam" id="PF02878"/>
    </source>
</evidence>
<dbReference type="GO" id="GO:0006048">
    <property type="term" value="P:UDP-N-acetylglucosamine biosynthetic process"/>
    <property type="evidence" value="ECO:0007669"/>
    <property type="project" value="TreeGrafter"/>
</dbReference>
<dbReference type="GO" id="GO:0000287">
    <property type="term" value="F:magnesium ion binding"/>
    <property type="evidence" value="ECO:0007669"/>
    <property type="project" value="UniProtKB-UniRule"/>
</dbReference>
<dbReference type="Gene3D" id="3.30.310.50">
    <property type="entry name" value="Alpha-D-phosphohexomutase, C-terminal domain"/>
    <property type="match status" value="1"/>
</dbReference>
<keyword evidence="5 9" id="KW-0413">Isomerase</keyword>
<dbReference type="SUPFAM" id="SSF55957">
    <property type="entry name" value="Phosphoglucomutase, C-terminal domain"/>
    <property type="match status" value="1"/>
</dbReference>
<dbReference type="HAMAP" id="MF_01554_B">
    <property type="entry name" value="GlmM_B"/>
    <property type="match status" value="1"/>
</dbReference>
<evidence type="ECO:0000256" key="5">
    <source>
        <dbReference type="ARBA" id="ARBA00023235"/>
    </source>
</evidence>
<dbReference type="PANTHER" id="PTHR42946">
    <property type="entry name" value="PHOSPHOHEXOSE MUTASE"/>
    <property type="match status" value="1"/>
</dbReference>
<evidence type="ECO:0000313" key="17">
    <source>
        <dbReference type="EMBL" id="SHG48099.1"/>
    </source>
</evidence>
<comment type="cofactor">
    <cofactor evidence="9">
        <name>Mg(2+)</name>
        <dbReference type="ChEBI" id="CHEBI:18420"/>
    </cofactor>
    <text evidence="9">Binds 1 Mg(2+) ion per subunit.</text>
</comment>
<accession>A0AAQ1MF96</accession>
<evidence type="ECO:0000256" key="2">
    <source>
        <dbReference type="ARBA" id="ARBA00022553"/>
    </source>
</evidence>
<evidence type="ECO:0000256" key="7">
    <source>
        <dbReference type="ARBA" id="ARBA00066330"/>
    </source>
</evidence>
<feature type="domain" description="Alpha-D-phosphohexomutase C-terminal" evidence="12">
    <location>
        <begin position="375"/>
        <end position="442"/>
    </location>
</feature>
<keyword evidence="3 9" id="KW-0479">Metal-binding</keyword>
<evidence type="ECO:0000313" key="16">
    <source>
        <dbReference type="EMBL" id="MZL69838.1"/>
    </source>
</evidence>
<evidence type="ECO:0000259" key="12">
    <source>
        <dbReference type="Pfam" id="PF00408"/>
    </source>
</evidence>
<dbReference type="InterPro" id="IPR005845">
    <property type="entry name" value="A-D-PHexomutase_a/b/a-II"/>
</dbReference>
<dbReference type="Pfam" id="PF02879">
    <property type="entry name" value="PGM_PMM_II"/>
    <property type="match status" value="1"/>
</dbReference>
<sequence length="448" mass="46894">MGKYFGTDGVRGVANTSELTCEMALAIGRAAATVLTEHSHKKARIIIGKDTRMSSDMLESALAAGLCSVGADVELLGVVPTPAVAYLVGAYGADAGVMISASHNPVEFNGIKIFNGQGFKLPDAIEAEIEDHIDHPEKLCLKTGTEIGKVHVSTTAVEDYVAHILSTVGERAAAGLKVAIDCANGSASATAHKLFTALGASCTIINDQPDGTNINLQCGSTHIEGLQRCVVENGCDIGVAFDGDADRCLAVDETGELIDGDKMIAIFAKALKKNGQLKRDTAVITVMTNMGFFEFAKNNGIETAVTTVGDRYVLEEMLKEGYNIGGEQSGHIIFLDHVTTGDGQLSASQLLQTLAQSGRRASELASVMAVYPQVLINLEVPSDKKDIAANPAVAAAIAAGESELGESGRILVRASGTEPLVRVMLEGKDDAQIQRIGEAIADAIRGQL</sequence>
<gene>
    <name evidence="9" type="primary">glmM</name>
    <name evidence="16" type="ORF">GT747_08735</name>
    <name evidence="17" type="ORF">SAMN05444424_2520</name>
</gene>
<reference evidence="17" key="2">
    <citation type="submission" date="2016-11" db="EMBL/GenBank/DDBJ databases">
        <authorList>
            <person name="Varghese N."/>
            <person name="Submissions S."/>
        </authorList>
    </citation>
    <scope>NUCLEOTIDE SEQUENCE</scope>
    <source>
        <strain evidence="17">DSM 4029</strain>
    </source>
</reference>
<feature type="domain" description="Alpha-D-phosphohexomutase alpha/beta/alpha" evidence="15">
    <location>
        <begin position="259"/>
        <end position="370"/>
    </location>
</feature>